<keyword evidence="2" id="KW-1185">Reference proteome</keyword>
<dbReference type="AlphaFoldDB" id="A0A248THE4"/>
<proteinExistence type="predicted"/>
<organism evidence="1 2">
    <name type="scientific">Cytobacillus kochii</name>
    <dbReference type="NCBI Taxonomy" id="859143"/>
    <lineage>
        <taxon>Bacteria</taxon>
        <taxon>Bacillati</taxon>
        <taxon>Bacillota</taxon>
        <taxon>Bacilli</taxon>
        <taxon>Bacillales</taxon>
        <taxon>Bacillaceae</taxon>
        <taxon>Cytobacillus</taxon>
    </lineage>
</organism>
<sequence>MKKRNPVIQKAYEQGRIEGFALGEDIGELKGIAKTTSFFREKFLELEKTPGIGPKTLDRIRKAIGEKYFEAGERNGS</sequence>
<gene>
    <name evidence="1" type="ORF">CKF48_09865</name>
</gene>
<accession>A0A248THE4</accession>
<dbReference type="RefSeq" id="WP_095371176.1">
    <property type="nucleotide sequence ID" value="NZ_CP022983.1"/>
</dbReference>
<name>A0A248THE4_9BACI</name>
<dbReference type="OrthoDB" id="2941584at2"/>
<dbReference type="Proteomes" id="UP000215137">
    <property type="component" value="Chromosome"/>
</dbReference>
<evidence type="ECO:0008006" key="3">
    <source>
        <dbReference type="Google" id="ProtNLM"/>
    </source>
</evidence>
<evidence type="ECO:0000313" key="2">
    <source>
        <dbReference type="Proteomes" id="UP000215137"/>
    </source>
</evidence>
<protein>
    <recommendedName>
        <fullName evidence="3">Helix-hairpin-helix DNA-binding motif class 1 domain-containing protein</fullName>
    </recommendedName>
</protein>
<dbReference type="KEGG" id="bko:CKF48_09865"/>
<reference evidence="1 2" key="1">
    <citation type="submission" date="2017-08" db="EMBL/GenBank/DDBJ databases">
        <title>Complete Genome Sequence of Bacillus kochii Oregon-R-modENCODE STRAIN BDGP4, isolated from Drosophila melanogaster gut.</title>
        <authorList>
            <person name="Wan K.H."/>
            <person name="Yu C."/>
            <person name="Park S."/>
            <person name="Hammonds A.S."/>
            <person name="Booth B.W."/>
            <person name="Celniker S.E."/>
        </authorList>
    </citation>
    <scope>NUCLEOTIDE SEQUENCE [LARGE SCALE GENOMIC DNA]</scope>
    <source>
        <strain evidence="1 2">BDGP4</strain>
    </source>
</reference>
<evidence type="ECO:0000313" key="1">
    <source>
        <dbReference type="EMBL" id="ASV67601.1"/>
    </source>
</evidence>
<dbReference type="EMBL" id="CP022983">
    <property type="protein sequence ID" value="ASV67601.1"/>
    <property type="molecule type" value="Genomic_DNA"/>
</dbReference>